<keyword evidence="2" id="KW-1185">Reference proteome</keyword>
<sequence length="185" mass="20906">MDSSESYRSAPTPPPRVSRWCELHYICGQLEQEATEIPQLFDAILIDKGQDLPPVFYRLAYQTLRDPKRLYWAYDEAQGIGSLVVPGAAELFGRDEESKPKVTLAGRSIVLRRCYRTPQIVLMAAHALNMRLLRPGGPLQGVTQKEQWEDLGYQVLEGDFRTVGSSITLTRTSPQRSPTLRMRVG</sequence>
<accession>A0ABT0CEL4</accession>
<gene>
    <name evidence="1" type="ORF">JX360_15150</name>
</gene>
<proteinExistence type="predicted"/>
<dbReference type="RefSeq" id="WP_244352555.1">
    <property type="nucleotide sequence ID" value="NZ_JAFIRA010000052.1"/>
</dbReference>
<dbReference type="InterPro" id="IPR027417">
    <property type="entry name" value="P-loop_NTPase"/>
</dbReference>
<reference evidence="1" key="1">
    <citation type="submission" date="2021-02" db="EMBL/GenBank/DDBJ databases">
        <title>The CRISPR/cas machinery reduction and long-range gene transfer in the hot spring cyanobacterium Synechococcus.</title>
        <authorList>
            <person name="Dvorak P."/>
            <person name="Jahodarova E."/>
            <person name="Hasler P."/>
            <person name="Poulickova A."/>
        </authorList>
    </citation>
    <scope>NUCLEOTIDE SEQUENCE</scope>
    <source>
        <strain evidence="1">Rupite</strain>
    </source>
</reference>
<evidence type="ECO:0008006" key="3">
    <source>
        <dbReference type="Google" id="ProtNLM"/>
    </source>
</evidence>
<dbReference type="EMBL" id="JAFIRA010000052">
    <property type="protein sequence ID" value="MCJ2544224.1"/>
    <property type="molecule type" value="Genomic_DNA"/>
</dbReference>
<comment type="caution">
    <text evidence="1">The sequence shown here is derived from an EMBL/GenBank/DDBJ whole genome shotgun (WGS) entry which is preliminary data.</text>
</comment>
<organism evidence="1 2">
    <name type="scientific">Thermostichus vulcanus str. 'Rupite'</name>
    <dbReference type="NCBI Taxonomy" id="2813851"/>
    <lineage>
        <taxon>Bacteria</taxon>
        <taxon>Bacillati</taxon>
        <taxon>Cyanobacteriota</taxon>
        <taxon>Cyanophyceae</taxon>
        <taxon>Thermostichales</taxon>
        <taxon>Thermostichaceae</taxon>
        <taxon>Thermostichus</taxon>
    </lineage>
</organism>
<dbReference type="Proteomes" id="UP000830835">
    <property type="component" value="Unassembled WGS sequence"/>
</dbReference>
<evidence type="ECO:0000313" key="2">
    <source>
        <dbReference type="Proteomes" id="UP000830835"/>
    </source>
</evidence>
<evidence type="ECO:0000313" key="1">
    <source>
        <dbReference type="EMBL" id="MCJ2544224.1"/>
    </source>
</evidence>
<protein>
    <recommendedName>
        <fullName evidence="3">DNA helicase</fullName>
    </recommendedName>
</protein>
<name>A0ABT0CEL4_THEVL</name>
<dbReference type="SUPFAM" id="SSF52540">
    <property type="entry name" value="P-loop containing nucleoside triphosphate hydrolases"/>
    <property type="match status" value="1"/>
</dbReference>